<name>A0A9D3Y5Q9_DREPO</name>
<gene>
    <name evidence="1" type="ORF">DPMN_194296</name>
</gene>
<keyword evidence="2" id="KW-1185">Reference proteome</keyword>
<protein>
    <submittedName>
        <fullName evidence="1">Uncharacterized protein</fullName>
    </submittedName>
</protein>
<reference evidence="1" key="2">
    <citation type="submission" date="2020-11" db="EMBL/GenBank/DDBJ databases">
        <authorList>
            <person name="McCartney M.A."/>
            <person name="Auch B."/>
            <person name="Kono T."/>
            <person name="Mallez S."/>
            <person name="Becker A."/>
            <person name="Gohl D.M."/>
            <person name="Silverstein K.A.T."/>
            <person name="Koren S."/>
            <person name="Bechman K.B."/>
            <person name="Herman A."/>
            <person name="Abrahante J.E."/>
            <person name="Garbe J."/>
        </authorList>
    </citation>
    <scope>NUCLEOTIDE SEQUENCE</scope>
    <source>
        <strain evidence="1">Duluth1</strain>
        <tissue evidence="1">Whole animal</tissue>
    </source>
</reference>
<reference evidence="1" key="1">
    <citation type="journal article" date="2019" name="bioRxiv">
        <title>The Genome of the Zebra Mussel, Dreissena polymorpha: A Resource for Invasive Species Research.</title>
        <authorList>
            <person name="McCartney M.A."/>
            <person name="Auch B."/>
            <person name="Kono T."/>
            <person name="Mallez S."/>
            <person name="Zhang Y."/>
            <person name="Obille A."/>
            <person name="Becker A."/>
            <person name="Abrahante J.E."/>
            <person name="Garbe J."/>
            <person name="Badalamenti J.P."/>
            <person name="Herman A."/>
            <person name="Mangelson H."/>
            <person name="Liachko I."/>
            <person name="Sullivan S."/>
            <person name="Sone E.D."/>
            <person name="Koren S."/>
            <person name="Silverstein K.A.T."/>
            <person name="Beckman K.B."/>
            <person name="Gohl D.M."/>
        </authorList>
    </citation>
    <scope>NUCLEOTIDE SEQUENCE</scope>
    <source>
        <strain evidence="1">Duluth1</strain>
        <tissue evidence="1">Whole animal</tissue>
    </source>
</reference>
<sequence>MSTFLTIADDVSGSVVRAEMRDTRNKRQIQPELPRILTQNGHLVFQTGTNHNITLRATNGGYININDDNLAVITQTVKDNKLAIEQLKSGSGPGSSGSTSVESRLQNLQSQLSNLQPTGQVQTQLLQLSHNIELLRVTLPTNVAARLSQIEATLTGLQSPGQISSLISALTARVATLESQPGNALESQPGNALESHIML</sequence>
<accession>A0A9D3Y5Q9</accession>
<dbReference type="AlphaFoldDB" id="A0A9D3Y5Q9"/>
<dbReference type="Proteomes" id="UP000828390">
    <property type="component" value="Unassembled WGS sequence"/>
</dbReference>
<evidence type="ECO:0000313" key="1">
    <source>
        <dbReference type="EMBL" id="KAH3692455.1"/>
    </source>
</evidence>
<evidence type="ECO:0000313" key="2">
    <source>
        <dbReference type="Proteomes" id="UP000828390"/>
    </source>
</evidence>
<dbReference type="CDD" id="cd22201">
    <property type="entry name" value="cubilin_NTD"/>
    <property type="match status" value="1"/>
</dbReference>
<proteinExistence type="predicted"/>
<organism evidence="1 2">
    <name type="scientific">Dreissena polymorpha</name>
    <name type="common">Zebra mussel</name>
    <name type="synonym">Mytilus polymorpha</name>
    <dbReference type="NCBI Taxonomy" id="45954"/>
    <lineage>
        <taxon>Eukaryota</taxon>
        <taxon>Metazoa</taxon>
        <taxon>Spiralia</taxon>
        <taxon>Lophotrochozoa</taxon>
        <taxon>Mollusca</taxon>
        <taxon>Bivalvia</taxon>
        <taxon>Autobranchia</taxon>
        <taxon>Heteroconchia</taxon>
        <taxon>Euheterodonta</taxon>
        <taxon>Imparidentia</taxon>
        <taxon>Neoheterodontei</taxon>
        <taxon>Myida</taxon>
        <taxon>Dreissenoidea</taxon>
        <taxon>Dreissenidae</taxon>
        <taxon>Dreissena</taxon>
    </lineage>
</organism>
<dbReference type="EMBL" id="JAIWYP010000022">
    <property type="protein sequence ID" value="KAH3692455.1"/>
    <property type="molecule type" value="Genomic_DNA"/>
</dbReference>
<comment type="caution">
    <text evidence="1">The sequence shown here is derived from an EMBL/GenBank/DDBJ whole genome shotgun (WGS) entry which is preliminary data.</text>
</comment>